<accession>A0A832MIY2</accession>
<evidence type="ECO:0000256" key="1">
    <source>
        <dbReference type="SAM" id="MobiDB-lite"/>
    </source>
</evidence>
<keyword evidence="2" id="KW-0472">Membrane</keyword>
<reference evidence="4" key="1">
    <citation type="journal article" date="2020" name="mSystems">
        <title>Genome- and Community-Level Interaction Insights into Carbon Utilization and Element Cycling Functions of Hydrothermarchaeota in Hydrothermal Sediment.</title>
        <authorList>
            <person name="Zhou Z."/>
            <person name="Liu Y."/>
            <person name="Xu W."/>
            <person name="Pan J."/>
            <person name="Luo Z.H."/>
            <person name="Li M."/>
        </authorList>
    </citation>
    <scope>NUCLEOTIDE SEQUENCE [LARGE SCALE GENOMIC DNA]</scope>
    <source>
        <strain evidence="4">SpSt-381</strain>
    </source>
</reference>
<feature type="domain" description="Rhodanese" evidence="3">
    <location>
        <begin position="185"/>
        <end position="279"/>
    </location>
</feature>
<dbReference type="InterPro" id="IPR001763">
    <property type="entry name" value="Rhodanese-like_dom"/>
</dbReference>
<dbReference type="InterPro" id="IPR001307">
    <property type="entry name" value="Thiosulphate_STrfase_CS"/>
</dbReference>
<keyword evidence="2" id="KW-0812">Transmembrane</keyword>
<dbReference type="PROSITE" id="PS00380">
    <property type="entry name" value="RHODANESE_1"/>
    <property type="match status" value="1"/>
</dbReference>
<dbReference type="PROSITE" id="PS50206">
    <property type="entry name" value="RHODANESE_3"/>
    <property type="match status" value="1"/>
</dbReference>
<dbReference type="PANTHER" id="PTHR44086">
    <property type="entry name" value="THIOSULFATE SULFURTRANSFERASE RDL2, MITOCHONDRIAL-RELATED"/>
    <property type="match status" value="1"/>
</dbReference>
<evidence type="ECO:0000259" key="3">
    <source>
        <dbReference type="PROSITE" id="PS50206"/>
    </source>
</evidence>
<dbReference type="InterPro" id="IPR036873">
    <property type="entry name" value="Rhodanese-like_dom_sf"/>
</dbReference>
<gene>
    <name evidence="4" type="ORF">ENR23_02880</name>
</gene>
<protein>
    <submittedName>
        <fullName evidence="4">Rhodanese-like domain-containing protein</fullName>
    </submittedName>
</protein>
<feature type="transmembrane region" description="Helical" evidence="2">
    <location>
        <begin position="15"/>
        <end position="36"/>
    </location>
</feature>
<organism evidence="4">
    <name type="scientific">Eiseniibacteriota bacterium</name>
    <dbReference type="NCBI Taxonomy" id="2212470"/>
    <lineage>
        <taxon>Bacteria</taxon>
        <taxon>Candidatus Eiseniibacteriota</taxon>
    </lineage>
</organism>
<dbReference type="EMBL" id="DSQF01000004">
    <property type="protein sequence ID" value="HGZ42365.1"/>
    <property type="molecule type" value="Genomic_DNA"/>
</dbReference>
<dbReference type="SUPFAM" id="SSF52821">
    <property type="entry name" value="Rhodanese/Cell cycle control phosphatase"/>
    <property type="match status" value="1"/>
</dbReference>
<feature type="compositionally biased region" description="Basic and acidic residues" evidence="1">
    <location>
        <begin position="110"/>
        <end position="134"/>
    </location>
</feature>
<evidence type="ECO:0000256" key="2">
    <source>
        <dbReference type="SAM" id="Phobius"/>
    </source>
</evidence>
<keyword evidence="2" id="KW-1133">Transmembrane helix</keyword>
<comment type="caution">
    <text evidence="4">The sequence shown here is derived from an EMBL/GenBank/DDBJ whole genome shotgun (WGS) entry which is preliminary data.</text>
</comment>
<feature type="compositionally biased region" description="Low complexity" evidence="1">
    <location>
        <begin position="140"/>
        <end position="156"/>
    </location>
</feature>
<dbReference type="CDD" id="cd00158">
    <property type="entry name" value="RHOD"/>
    <property type="match status" value="1"/>
</dbReference>
<dbReference type="SMART" id="SM00450">
    <property type="entry name" value="RHOD"/>
    <property type="match status" value="1"/>
</dbReference>
<dbReference type="AlphaFoldDB" id="A0A832MIY2"/>
<evidence type="ECO:0000313" key="4">
    <source>
        <dbReference type="EMBL" id="HGZ42365.1"/>
    </source>
</evidence>
<dbReference type="Gene3D" id="3.40.250.10">
    <property type="entry name" value="Rhodanese-like domain"/>
    <property type="match status" value="1"/>
</dbReference>
<dbReference type="Pfam" id="PF00581">
    <property type="entry name" value="Rhodanese"/>
    <property type="match status" value="1"/>
</dbReference>
<feature type="region of interest" description="Disordered" evidence="1">
    <location>
        <begin position="75"/>
        <end position="156"/>
    </location>
</feature>
<dbReference type="GO" id="GO:0004792">
    <property type="term" value="F:thiosulfate-cyanide sulfurtransferase activity"/>
    <property type="evidence" value="ECO:0007669"/>
    <property type="project" value="InterPro"/>
</dbReference>
<sequence>MADDVRHGDEIGAGLLRGVALIVAVGIGLGIGFNLLQQASGPRRGLAWIKTEVKLASLEDLQAAADSALARTAAAAADREGAPPVPGSVAPTAAAAGDAAGGGEAPTPGRAERAIPREETPAADRPPARAERPADPPAAGPAQGAATPADAAAPADAPRRMDLPFIPDVREPLEVQYATVKKFFDAGAALFVDARSPEEYAEGHIPGAVNLPFDDVFRDPSLARTIDSKGRPVIAYCGGGDCELSRNLAFALIEGGHKKVLVFMGGTAGWTEAGQPLVRGAAPAGRP</sequence>
<feature type="compositionally biased region" description="Low complexity" evidence="1">
    <location>
        <begin position="87"/>
        <end position="98"/>
    </location>
</feature>
<dbReference type="PANTHER" id="PTHR44086:SF10">
    <property type="entry name" value="THIOSULFATE SULFURTRANSFERASE_RHODANESE-LIKE DOMAIN-CONTAINING PROTEIN 3"/>
    <property type="match status" value="1"/>
</dbReference>
<name>A0A832MIY2_UNCEI</name>
<proteinExistence type="predicted"/>